<accession>A0A819QYE0</accession>
<proteinExistence type="predicted"/>
<keyword evidence="2" id="KW-1185">Reference proteome</keyword>
<organism evidence="1 2">
    <name type="scientific">Rotaria magnacalcarata</name>
    <dbReference type="NCBI Taxonomy" id="392030"/>
    <lineage>
        <taxon>Eukaryota</taxon>
        <taxon>Metazoa</taxon>
        <taxon>Spiralia</taxon>
        <taxon>Gnathifera</taxon>
        <taxon>Rotifera</taxon>
        <taxon>Eurotatoria</taxon>
        <taxon>Bdelloidea</taxon>
        <taxon>Philodinida</taxon>
        <taxon>Philodinidae</taxon>
        <taxon>Rotaria</taxon>
    </lineage>
</organism>
<comment type="caution">
    <text evidence="1">The sequence shown here is derived from an EMBL/GenBank/DDBJ whole genome shotgun (WGS) entry which is preliminary data.</text>
</comment>
<evidence type="ECO:0000313" key="1">
    <source>
        <dbReference type="EMBL" id="CAF4036119.1"/>
    </source>
</evidence>
<gene>
    <name evidence="1" type="ORF">OVN521_LOCUS17100</name>
</gene>
<sequence>MSILISHKNAPTRFILDHPSPLNNNIGNDVSFYSSSSKYYLFTSSTIKLINMTNGLIVLGLVNRASIQLNILTKHIPYESSWTWLSTFCGDHSCLGEEFARHDIIDERLTIVCIALWKKMKYAIKRDENLDQ</sequence>
<protein>
    <submittedName>
        <fullName evidence="1">Uncharacterized protein</fullName>
    </submittedName>
</protein>
<name>A0A819QYE0_9BILA</name>
<dbReference type="AlphaFoldDB" id="A0A819QYE0"/>
<reference evidence="1" key="1">
    <citation type="submission" date="2021-02" db="EMBL/GenBank/DDBJ databases">
        <authorList>
            <person name="Nowell W R."/>
        </authorList>
    </citation>
    <scope>NUCLEOTIDE SEQUENCE</scope>
</reference>
<dbReference type="EMBL" id="CAJOBG010002920">
    <property type="protein sequence ID" value="CAF4036119.1"/>
    <property type="molecule type" value="Genomic_DNA"/>
</dbReference>
<evidence type="ECO:0000313" key="2">
    <source>
        <dbReference type="Proteomes" id="UP000663866"/>
    </source>
</evidence>
<dbReference type="Proteomes" id="UP000663866">
    <property type="component" value="Unassembled WGS sequence"/>
</dbReference>